<evidence type="ECO:0000313" key="2">
    <source>
        <dbReference type="Proteomes" id="UP000271650"/>
    </source>
</evidence>
<evidence type="ECO:0000313" key="1">
    <source>
        <dbReference type="EMBL" id="XRI77211.1"/>
    </source>
</evidence>
<sequence>MMSAQSVLDSSIRARIQRTPLFSAWPEGAFAALLEQARVRRLDLGEILFHEGEEARAFYFLLDGEVDLISLGAGGREKIVEIIQVDDLFAEAVAFLGGRYPVQAAAGLASTVVEIPFAPFMTTLQGNQELMPQMLARLSMRLHYLIKELRHLSMESANQRVASYLLDLCPAGGECVEISLPAKKAAVAARLGLTPETFSRVLGRLRKAGLLRVDKRSLQIPDPQALRRWADSG</sequence>
<organism evidence="1 2">
    <name type="scientific">Acidithiobacillus sulfuriphilus</name>
    <dbReference type="NCBI Taxonomy" id="1867749"/>
    <lineage>
        <taxon>Bacteria</taxon>
        <taxon>Pseudomonadati</taxon>
        <taxon>Pseudomonadota</taxon>
        <taxon>Acidithiobacillia</taxon>
        <taxon>Acidithiobacillales</taxon>
        <taxon>Acidithiobacillaceae</taxon>
        <taxon>Acidithiobacillus</taxon>
    </lineage>
</organism>
<keyword evidence="2" id="KW-1185">Reference proteome</keyword>
<accession>A0ACD5HPH0</accession>
<reference evidence="1 2" key="1">
    <citation type="journal article" date="2019" name="Int. J. Syst. Evol. Microbiol.">
        <title>Acidithiobacillus sulfuriphilus sp. nov.: an extremely acidophilic sulfur-oxidizing chemolithotroph isolated from a neutral pH environment.</title>
        <authorList>
            <person name="Falagan C."/>
            <person name="Moya-Beltran A."/>
            <person name="Castro M."/>
            <person name="Quatrini R."/>
            <person name="Johnson D.B."/>
        </authorList>
    </citation>
    <scope>NUCLEOTIDE SEQUENCE [LARGE SCALE GENOMIC DNA]</scope>
    <source>
        <strain evidence="1 2">CJ-2</strain>
    </source>
</reference>
<dbReference type="EMBL" id="CP127527">
    <property type="protein sequence ID" value="XRI77211.1"/>
    <property type="molecule type" value="Genomic_DNA"/>
</dbReference>
<dbReference type="Proteomes" id="UP000271650">
    <property type="component" value="Chromosome"/>
</dbReference>
<name>A0ACD5HPH0_9PROT</name>
<gene>
    <name evidence="1" type="ORF">EC580_000625</name>
</gene>
<protein>
    <submittedName>
        <fullName evidence="1">Crp/Fnr family transcriptional regulator</fullName>
    </submittedName>
</protein>
<proteinExistence type="predicted"/>